<protein>
    <submittedName>
        <fullName evidence="4 5">Uncharacterized protein</fullName>
    </submittedName>
</protein>
<feature type="region of interest" description="Disordered" evidence="1">
    <location>
        <begin position="137"/>
        <end position="166"/>
    </location>
</feature>
<feature type="compositionally biased region" description="Polar residues" evidence="1">
    <location>
        <begin position="149"/>
        <end position="166"/>
    </location>
</feature>
<evidence type="ECO:0000313" key="5">
    <source>
        <dbReference type="WBParaSite" id="PgR121_g016_t02"/>
    </source>
</evidence>
<keyword evidence="3" id="KW-1185">Reference proteome</keyword>
<accession>A0A915CCK1</accession>
<evidence type="ECO:0000256" key="2">
    <source>
        <dbReference type="SAM" id="Phobius"/>
    </source>
</evidence>
<keyword evidence="2" id="KW-0812">Transmembrane</keyword>
<proteinExistence type="predicted"/>
<evidence type="ECO:0000256" key="1">
    <source>
        <dbReference type="SAM" id="MobiDB-lite"/>
    </source>
</evidence>
<evidence type="ECO:0000313" key="3">
    <source>
        <dbReference type="Proteomes" id="UP000887569"/>
    </source>
</evidence>
<feature type="region of interest" description="Disordered" evidence="1">
    <location>
        <begin position="1"/>
        <end position="21"/>
    </location>
</feature>
<organism evidence="3 5">
    <name type="scientific">Parascaris univalens</name>
    <name type="common">Nematode worm</name>
    <dbReference type="NCBI Taxonomy" id="6257"/>
    <lineage>
        <taxon>Eukaryota</taxon>
        <taxon>Metazoa</taxon>
        <taxon>Ecdysozoa</taxon>
        <taxon>Nematoda</taxon>
        <taxon>Chromadorea</taxon>
        <taxon>Rhabditida</taxon>
        <taxon>Spirurina</taxon>
        <taxon>Ascaridomorpha</taxon>
        <taxon>Ascaridoidea</taxon>
        <taxon>Ascarididae</taxon>
        <taxon>Parascaris</taxon>
    </lineage>
</organism>
<dbReference type="Proteomes" id="UP000887569">
    <property type="component" value="Unplaced"/>
</dbReference>
<dbReference type="WBParaSite" id="PgR121_g016_t01">
    <property type="protein sequence ID" value="PgR121_g016_t01"/>
    <property type="gene ID" value="PgR121_g016"/>
</dbReference>
<name>A0A915CCK1_PARUN</name>
<feature type="compositionally biased region" description="Low complexity" evidence="1">
    <location>
        <begin position="137"/>
        <end position="148"/>
    </location>
</feature>
<evidence type="ECO:0000313" key="4">
    <source>
        <dbReference type="WBParaSite" id="PgR121_g016_t01"/>
    </source>
</evidence>
<keyword evidence="2" id="KW-1133">Transmembrane helix</keyword>
<dbReference type="AlphaFoldDB" id="A0A915CCK1"/>
<reference evidence="4 5" key="1">
    <citation type="submission" date="2022-11" db="UniProtKB">
        <authorList>
            <consortium name="WormBaseParasite"/>
        </authorList>
    </citation>
    <scope>IDENTIFICATION</scope>
</reference>
<keyword evidence="2" id="KW-0472">Membrane</keyword>
<feature type="transmembrane region" description="Helical" evidence="2">
    <location>
        <begin position="43"/>
        <end position="65"/>
    </location>
</feature>
<dbReference type="WBParaSite" id="PgR121_g016_t02">
    <property type="protein sequence ID" value="PgR121_g016_t02"/>
    <property type="gene ID" value="PgR121_g016"/>
</dbReference>
<sequence length="639" mass="71837">MKVFTVGLDEKPPIKEPSTPESVTVVPPPVITVEKKKGSYKGYMMCVLTVFFILLFGVVLSEIAYNRARDENYLRLRWAELKQRMAMSMGWGCENCMNNMMSKQQAMMQPIYQPRTLEQSDTFSRIEAAPIIATSVETTTSEPTATTTLPQEESSNNNAPKIQSESAVDPRFEFLRQILTKIREQAEKAGIDGTMQISLVRVDPMEERQELPSFLDGFGEVRPPVATAFGFSPLRSVFGPWSLEDYYNENDDSRQLPDFISNRRPNMMGPPMIAPPMASPVMMGPPIMGPPPAVMFMGNQMANRPGQALQIISEDRIMQNIPQAPVVPPQPAPDMDAQPWRNAFGMGAQVQHQPPTAANQWQNGIQANPRTNNGPWMDMDRWQASLQRNNEWNIQKSNLLDNLDERMSQAVSHVQQEGPSAWNNEYQWGSNANQQQQQPAAPIFIRQPFNMPSVQTQQQQQQQPIFFHQQVLGNENQMPVPVGPAQFPVPQEQNAEYHSQQQQQFPPQVPHIPTIPQALPIVQQTQPVMTAITVDQPRVLPQIPNTWPRTDAIATPVPMRPIGDGNNVEAPVQDSPKTPLVDNVPFTPPQRKIPFQVANFPTGPLSEATQREQPAIINPIFFQVDEPRHLDDSSNIINV</sequence>